<name>A0A3D4V750_9BACT</name>
<evidence type="ECO:0000313" key="10">
    <source>
        <dbReference type="EMBL" id="HCT56921.1"/>
    </source>
</evidence>
<comment type="pathway">
    <text evidence="1 8 9">Carbohydrate degradation; glycolysis; D-glyceraldehyde 3-phosphate and glycerone phosphate from D-glucose: step 2/4.</text>
</comment>
<accession>A0A3D4V750</accession>
<dbReference type="UniPathway" id="UPA00138"/>
<dbReference type="Gene3D" id="3.40.50.10490">
    <property type="entry name" value="Glucose-6-phosphate isomerase like protein, domain 1"/>
    <property type="match status" value="2"/>
</dbReference>
<dbReference type="GO" id="GO:0048029">
    <property type="term" value="F:monosaccharide binding"/>
    <property type="evidence" value="ECO:0007669"/>
    <property type="project" value="TreeGrafter"/>
</dbReference>
<keyword evidence="6 8" id="KW-0413">Isomerase</keyword>
<comment type="pathway">
    <text evidence="8">Carbohydrate biosynthesis; gluconeogenesis.</text>
</comment>
<dbReference type="SUPFAM" id="SSF53697">
    <property type="entry name" value="SIS domain"/>
    <property type="match status" value="1"/>
</dbReference>
<dbReference type="FunFam" id="3.40.50.10490:FF:000016">
    <property type="entry name" value="Glucose-6-phosphate isomerase"/>
    <property type="match status" value="1"/>
</dbReference>
<dbReference type="HAMAP" id="MF_00473">
    <property type="entry name" value="G6P_isomerase"/>
    <property type="match status" value="1"/>
</dbReference>
<dbReference type="Pfam" id="PF00342">
    <property type="entry name" value="PGI"/>
    <property type="match status" value="1"/>
</dbReference>
<evidence type="ECO:0000256" key="6">
    <source>
        <dbReference type="ARBA" id="ARBA00023235"/>
    </source>
</evidence>
<comment type="caution">
    <text evidence="10">The sequence shown here is derived from an EMBL/GenBank/DDBJ whole genome shotgun (WGS) entry which is preliminary data.</text>
</comment>
<comment type="function">
    <text evidence="8">Catalyzes the reversible isomerization of glucose-6-phosphate to fructose-6-phosphate.</text>
</comment>
<keyword evidence="3 8" id="KW-0312">Gluconeogenesis</keyword>
<gene>
    <name evidence="8" type="primary">pgi</name>
    <name evidence="10" type="ORF">DGD08_06865</name>
</gene>
<dbReference type="Proteomes" id="UP000264071">
    <property type="component" value="Unassembled WGS sequence"/>
</dbReference>
<dbReference type="GO" id="GO:0006096">
    <property type="term" value="P:glycolytic process"/>
    <property type="evidence" value="ECO:0007669"/>
    <property type="project" value="UniProtKB-UniRule"/>
</dbReference>
<evidence type="ECO:0000256" key="2">
    <source>
        <dbReference type="ARBA" id="ARBA00006604"/>
    </source>
</evidence>
<dbReference type="UniPathway" id="UPA00109">
    <property type="reaction ID" value="UER00181"/>
</dbReference>
<protein>
    <recommendedName>
        <fullName evidence="8">Glucose-6-phosphate isomerase</fullName>
        <shortName evidence="8">GPI</shortName>
        <ecNumber evidence="8">5.3.1.9</ecNumber>
    </recommendedName>
    <alternativeName>
        <fullName evidence="8">Phosphoglucose isomerase</fullName>
        <shortName evidence="8">PGI</shortName>
    </alternativeName>
    <alternativeName>
        <fullName evidence="8">Phosphohexose isomerase</fullName>
        <shortName evidence="8">PHI</shortName>
    </alternativeName>
</protein>
<dbReference type="InterPro" id="IPR046348">
    <property type="entry name" value="SIS_dom_sf"/>
</dbReference>
<dbReference type="CDD" id="cd05016">
    <property type="entry name" value="SIS_PGI_2"/>
    <property type="match status" value="1"/>
</dbReference>
<evidence type="ECO:0000256" key="7">
    <source>
        <dbReference type="ARBA" id="ARBA00029321"/>
    </source>
</evidence>
<dbReference type="GO" id="GO:0005829">
    <property type="term" value="C:cytosol"/>
    <property type="evidence" value="ECO:0007669"/>
    <property type="project" value="TreeGrafter"/>
</dbReference>
<comment type="similarity">
    <text evidence="2 8 9">Belongs to the GPI family.</text>
</comment>
<dbReference type="CDD" id="cd05015">
    <property type="entry name" value="SIS_PGI_1"/>
    <property type="match status" value="1"/>
</dbReference>
<comment type="subcellular location">
    <subcellularLocation>
        <location evidence="8">Cytoplasm</location>
    </subcellularLocation>
</comment>
<evidence type="ECO:0000256" key="8">
    <source>
        <dbReference type="HAMAP-Rule" id="MF_00473"/>
    </source>
</evidence>
<dbReference type="EMBL" id="DPIY01000006">
    <property type="protein sequence ID" value="HCT56921.1"/>
    <property type="molecule type" value="Genomic_DNA"/>
</dbReference>
<dbReference type="GO" id="GO:0097367">
    <property type="term" value="F:carbohydrate derivative binding"/>
    <property type="evidence" value="ECO:0007669"/>
    <property type="project" value="InterPro"/>
</dbReference>
<feature type="active site" description="Proton donor" evidence="8">
    <location>
        <position position="291"/>
    </location>
</feature>
<feature type="active site" evidence="8">
    <location>
        <position position="431"/>
    </location>
</feature>
<dbReference type="PROSITE" id="PS51463">
    <property type="entry name" value="P_GLUCOSE_ISOMERASE_3"/>
    <property type="match status" value="1"/>
</dbReference>
<evidence type="ECO:0000256" key="9">
    <source>
        <dbReference type="RuleBase" id="RU000612"/>
    </source>
</evidence>
<reference evidence="10 11" key="1">
    <citation type="journal article" date="2018" name="Nat. Biotechnol.">
        <title>A standardized bacterial taxonomy based on genome phylogeny substantially revises the tree of life.</title>
        <authorList>
            <person name="Parks D.H."/>
            <person name="Chuvochina M."/>
            <person name="Waite D.W."/>
            <person name="Rinke C."/>
            <person name="Skarshewski A."/>
            <person name="Chaumeil P.A."/>
            <person name="Hugenholtz P."/>
        </authorList>
    </citation>
    <scope>NUCLEOTIDE SEQUENCE [LARGE SCALE GENOMIC DNA]</scope>
    <source>
        <strain evidence="10">UBA8844</strain>
    </source>
</reference>
<dbReference type="GO" id="GO:0006094">
    <property type="term" value="P:gluconeogenesis"/>
    <property type="evidence" value="ECO:0007669"/>
    <property type="project" value="UniProtKB-UniRule"/>
</dbReference>
<dbReference type="OMA" id="DWYRQLW"/>
<dbReference type="InterPro" id="IPR035476">
    <property type="entry name" value="SIS_PGI_1"/>
</dbReference>
<feature type="active site" evidence="8">
    <location>
        <position position="317"/>
    </location>
</feature>
<comment type="catalytic activity">
    <reaction evidence="7 8 9">
        <text>alpha-D-glucose 6-phosphate = beta-D-fructose 6-phosphate</text>
        <dbReference type="Rhea" id="RHEA:11816"/>
        <dbReference type="ChEBI" id="CHEBI:57634"/>
        <dbReference type="ChEBI" id="CHEBI:58225"/>
        <dbReference type="EC" id="5.3.1.9"/>
    </reaction>
</comment>
<keyword evidence="4 8" id="KW-0963">Cytoplasm</keyword>
<dbReference type="EC" id="5.3.1.9" evidence="8"/>
<keyword evidence="5 8" id="KW-0324">Glycolysis</keyword>
<dbReference type="PANTHER" id="PTHR11469:SF1">
    <property type="entry name" value="GLUCOSE-6-PHOSPHATE ISOMERASE"/>
    <property type="match status" value="1"/>
</dbReference>
<dbReference type="PANTHER" id="PTHR11469">
    <property type="entry name" value="GLUCOSE-6-PHOSPHATE ISOMERASE"/>
    <property type="match status" value="1"/>
</dbReference>
<proteinExistence type="inferred from homology"/>
<dbReference type="GO" id="GO:0004347">
    <property type="term" value="F:glucose-6-phosphate isomerase activity"/>
    <property type="evidence" value="ECO:0007669"/>
    <property type="project" value="UniProtKB-UniRule"/>
</dbReference>
<dbReference type="PRINTS" id="PR00662">
    <property type="entry name" value="G6PISOMERASE"/>
</dbReference>
<organism evidence="10 11">
    <name type="scientific">Gemmatimonas aurantiaca</name>
    <dbReference type="NCBI Taxonomy" id="173480"/>
    <lineage>
        <taxon>Bacteria</taxon>
        <taxon>Pseudomonadati</taxon>
        <taxon>Gemmatimonadota</taxon>
        <taxon>Gemmatimonadia</taxon>
        <taxon>Gemmatimonadales</taxon>
        <taxon>Gemmatimonadaceae</taxon>
        <taxon>Gemmatimonas</taxon>
    </lineage>
</organism>
<dbReference type="InterPro" id="IPR001672">
    <property type="entry name" value="G6P_Isomerase"/>
</dbReference>
<dbReference type="PROSITE" id="PS00174">
    <property type="entry name" value="P_GLUCOSE_ISOMERASE_2"/>
    <property type="match status" value="1"/>
</dbReference>
<evidence type="ECO:0000256" key="1">
    <source>
        <dbReference type="ARBA" id="ARBA00004926"/>
    </source>
</evidence>
<dbReference type="PROSITE" id="PS00765">
    <property type="entry name" value="P_GLUCOSE_ISOMERASE_1"/>
    <property type="match status" value="1"/>
</dbReference>
<evidence type="ECO:0000256" key="5">
    <source>
        <dbReference type="ARBA" id="ARBA00023152"/>
    </source>
</evidence>
<evidence type="ECO:0000313" key="11">
    <source>
        <dbReference type="Proteomes" id="UP000264071"/>
    </source>
</evidence>
<sequence length="462" mass="49545">MTLTLDFTNMMAGALPNGAGITEAQWREAAEAFRLAHRQVMGQQAQLGFLHLPTNEELLRASVAVAQDTRGRFDDVLLLGIGGSALGPIALRTALCAPQWNALTLEQRSGNPRLHVLDNVDPATIAATLARLDLSRTRVLVVSKSGGTVETMAQYLIVREALAQAVGEEQARAHLVFVTDPEVGSLRRIARAEGITTLDIPANVGGRFSVFSPVGVLPAAIMGIDVRALLGGAAHVTLLAEGEDVARNLPGAFAVLQWLSDTQHGRRIQVLMPYADPLRDLALWFVQLWAESLGKILPDGTSVGPTPLPALGATDQHSQVQLFMEGPQDKTVTFIAVRGRTDEGRIPARHADIPELGYLGGHTLGELIDIEQRATAGALAARGRFNATLHIDAIDAWHLGALMQTFELATAYAGALYGVDAFNQPGVELGKQFAYAMLGRAGSDAARTEWDALPKPDPRWRL</sequence>
<dbReference type="InterPro" id="IPR018189">
    <property type="entry name" value="Phosphoglucose_isomerase_CS"/>
</dbReference>
<dbReference type="GO" id="GO:0051156">
    <property type="term" value="P:glucose 6-phosphate metabolic process"/>
    <property type="evidence" value="ECO:0007669"/>
    <property type="project" value="TreeGrafter"/>
</dbReference>
<evidence type="ECO:0000256" key="4">
    <source>
        <dbReference type="ARBA" id="ARBA00022490"/>
    </source>
</evidence>
<evidence type="ECO:0000256" key="3">
    <source>
        <dbReference type="ARBA" id="ARBA00022432"/>
    </source>
</evidence>
<dbReference type="AlphaFoldDB" id="A0A3D4V750"/>
<dbReference type="InterPro" id="IPR035482">
    <property type="entry name" value="SIS_PGI_2"/>
</dbReference>